<comment type="caution">
    <text evidence="1">The sequence shown here is derived from an EMBL/GenBank/DDBJ whole genome shotgun (WGS) entry which is preliminary data.</text>
</comment>
<evidence type="ECO:0000313" key="2">
    <source>
        <dbReference type="Proteomes" id="UP001651690"/>
    </source>
</evidence>
<name>A0ABT1M2A9_9MYCO</name>
<proteinExistence type="predicted"/>
<gene>
    <name evidence="1" type="ORF">NM203_13945</name>
</gene>
<dbReference type="Proteomes" id="UP001651690">
    <property type="component" value="Unassembled WGS sequence"/>
</dbReference>
<evidence type="ECO:0000313" key="1">
    <source>
        <dbReference type="EMBL" id="MCP9273289.1"/>
    </source>
</evidence>
<sequence>MTELPGIPSDEVAGVLTTGRGDVGTLFVSMARRHPEGTDAEYLRWHTLDHRPEQHRLSAVRASLRLVSTPECRDARLSGDERFDAVDHVMTYFFTDPGGMAGFLDLSRALGNAGRKLPLLPPVERGVYDVREKRAAPRVKVGADVLPWWPVRGAFLIVERESWSPEPLLDVEGVAGVWSTTALDVGPELASAAAGQHLTYCFLDDDPVATAHRLHPILAPREPRFAAPFHPVVPHQWDRHVP</sequence>
<dbReference type="RefSeq" id="WP_255060580.1">
    <property type="nucleotide sequence ID" value="NZ_JANDBD010000005.1"/>
</dbReference>
<organism evidence="1 2">
    <name type="scientific">Mycolicibacterium arenosum</name>
    <dbReference type="NCBI Taxonomy" id="2952157"/>
    <lineage>
        <taxon>Bacteria</taxon>
        <taxon>Bacillati</taxon>
        <taxon>Actinomycetota</taxon>
        <taxon>Actinomycetes</taxon>
        <taxon>Mycobacteriales</taxon>
        <taxon>Mycobacteriaceae</taxon>
        <taxon>Mycolicibacterium</taxon>
    </lineage>
</organism>
<protein>
    <submittedName>
        <fullName evidence="1">Uncharacterized protein</fullName>
    </submittedName>
</protein>
<reference evidence="1 2" key="1">
    <citation type="submission" date="2022-06" db="EMBL/GenBank/DDBJ databases">
        <title>Mycolicibacterium sp. CAU 1645 isolated from seawater.</title>
        <authorList>
            <person name="Kim W."/>
        </authorList>
    </citation>
    <scope>NUCLEOTIDE SEQUENCE [LARGE SCALE GENOMIC DNA]</scope>
    <source>
        <strain evidence="1 2">CAU 1645</strain>
    </source>
</reference>
<keyword evidence="2" id="KW-1185">Reference proteome</keyword>
<accession>A0ABT1M2A9</accession>
<dbReference type="EMBL" id="JANDBD010000005">
    <property type="protein sequence ID" value="MCP9273289.1"/>
    <property type="molecule type" value="Genomic_DNA"/>
</dbReference>